<sequence>MASSNSQAPRYYEVYLLRFELGRFTDPDMPAPRYHNLLFVRCNPDGSGIKFHVTGDITSSTGMIYKSEAYHDFRYSRTLYDYKLLGYTPSYNFHARWDAVLNATEKPPQQKAFNIATMKTEPFKTLHPLTFYQPGEQRRPLWKCTEWTNYKAIPALKAAGLIVTEPSPSPSPPGSRPGSRGSAAPVGSRPASRGSAASAGSRPGSRGSGSAACNGWQRSVWRDTGGPLADWSANFG</sequence>
<evidence type="ECO:0000256" key="1">
    <source>
        <dbReference type="SAM" id="MobiDB-lite"/>
    </source>
</evidence>
<evidence type="ECO:0000313" key="2">
    <source>
        <dbReference type="EMBL" id="KAL1841226.1"/>
    </source>
</evidence>
<dbReference type="Pfam" id="PF20174">
    <property type="entry name" value="DUF6540"/>
    <property type="match status" value="1"/>
</dbReference>
<accession>A0ABR3VID3</accession>
<name>A0ABR3VID3_HUMIN</name>
<proteinExistence type="predicted"/>
<gene>
    <name evidence="2" type="ORF">VTJ49DRAFT_7294</name>
</gene>
<evidence type="ECO:0000313" key="3">
    <source>
        <dbReference type="Proteomes" id="UP001583172"/>
    </source>
</evidence>
<protein>
    <submittedName>
        <fullName evidence="2">Uncharacterized protein</fullName>
    </submittedName>
</protein>
<dbReference type="Proteomes" id="UP001583172">
    <property type="component" value="Unassembled WGS sequence"/>
</dbReference>
<comment type="caution">
    <text evidence="2">The sequence shown here is derived from an EMBL/GenBank/DDBJ whole genome shotgun (WGS) entry which is preliminary data.</text>
</comment>
<dbReference type="InterPro" id="IPR046670">
    <property type="entry name" value="DUF6540"/>
</dbReference>
<keyword evidence="3" id="KW-1185">Reference proteome</keyword>
<reference evidence="2 3" key="1">
    <citation type="journal article" date="2024" name="Commun. Biol.">
        <title>Comparative genomic analysis of thermophilic fungi reveals convergent evolutionary adaptations and gene losses.</title>
        <authorList>
            <person name="Steindorff A.S."/>
            <person name="Aguilar-Pontes M.V."/>
            <person name="Robinson A.J."/>
            <person name="Andreopoulos B."/>
            <person name="LaButti K."/>
            <person name="Kuo A."/>
            <person name="Mondo S."/>
            <person name="Riley R."/>
            <person name="Otillar R."/>
            <person name="Haridas S."/>
            <person name="Lipzen A."/>
            <person name="Grimwood J."/>
            <person name="Schmutz J."/>
            <person name="Clum A."/>
            <person name="Reid I.D."/>
            <person name="Moisan M.C."/>
            <person name="Butler G."/>
            <person name="Nguyen T.T.M."/>
            <person name="Dewar K."/>
            <person name="Conant G."/>
            <person name="Drula E."/>
            <person name="Henrissat B."/>
            <person name="Hansel C."/>
            <person name="Singer S."/>
            <person name="Hutchinson M.I."/>
            <person name="de Vries R.P."/>
            <person name="Natvig D.O."/>
            <person name="Powell A.J."/>
            <person name="Tsang A."/>
            <person name="Grigoriev I.V."/>
        </authorList>
    </citation>
    <scope>NUCLEOTIDE SEQUENCE [LARGE SCALE GENOMIC DNA]</scope>
    <source>
        <strain evidence="2 3">CBS 620.91</strain>
    </source>
</reference>
<feature type="compositionally biased region" description="Low complexity" evidence="1">
    <location>
        <begin position="176"/>
        <end position="212"/>
    </location>
</feature>
<organism evidence="2 3">
    <name type="scientific">Humicola insolens</name>
    <name type="common">Soft-rot fungus</name>
    <dbReference type="NCBI Taxonomy" id="85995"/>
    <lineage>
        <taxon>Eukaryota</taxon>
        <taxon>Fungi</taxon>
        <taxon>Dikarya</taxon>
        <taxon>Ascomycota</taxon>
        <taxon>Pezizomycotina</taxon>
        <taxon>Sordariomycetes</taxon>
        <taxon>Sordariomycetidae</taxon>
        <taxon>Sordariales</taxon>
        <taxon>Chaetomiaceae</taxon>
        <taxon>Mycothermus</taxon>
    </lineage>
</organism>
<dbReference type="EMBL" id="JAZGSY010000082">
    <property type="protein sequence ID" value="KAL1841226.1"/>
    <property type="molecule type" value="Genomic_DNA"/>
</dbReference>
<feature type="region of interest" description="Disordered" evidence="1">
    <location>
        <begin position="163"/>
        <end position="236"/>
    </location>
</feature>